<dbReference type="EMBL" id="JAVIIS010000112">
    <property type="protein sequence ID" value="MDX8443933.1"/>
    <property type="molecule type" value="Genomic_DNA"/>
</dbReference>
<evidence type="ECO:0000256" key="1">
    <source>
        <dbReference type="ARBA" id="ARBA00023172"/>
    </source>
</evidence>
<name>A0ABU4X8T7_9HYPH</name>
<dbReference type="RefSeq" id="WP_320217908.1">
    <property type="nucleotide sequence ID" value="NZ_JAVIIS010000112.1"/>
</dbReference>
<proteinExistence type="predicted"/>
<dbReference type="Gene3D" id="1.10.443.10">
    <property type="entry name" value="Intergrase catalytic core"/>
    <property type="match status" value="1"/>
</dbReference>
<gene>
    <name evidence="2" type="ORF">RFM51_30735</name>
</gene>
<reference evidence="2 3" key="1">
    <citation type="submission" date="2023-08" db="EMBL/GenBank/DDBJ databases">
        <title>Implementing the SeqCode for naming new Mesorhizobium species isolated from Vachellia karroo root nodules.</title>
        <authorList>
            <person name="Van Lill M."/>
        </authorList>
    </citation>
    <scope>NUCLEOTIDE SEQUENCE [LARGE SCALE GENOMIC DNA]</scope>
    <source>
        <strain evidence="2 3">VK3E</strain>
    </source>
</reference>
<comment type="caution">
    <text evidence="2">The sequence shown here is derived from an EMBL/GenBank/DDBJ whole genome shotgun (WGS) entry which is preliminary data.</text>
</comment>
<organism evidence="2 3">
    <name type="scientific">Mesorhizobium australafricanum</name>
    <dbReference type="NCBI Taxonomy" id="3072311"/>
    <lineage>
        <taxon>Bacteria</taxon>
        <taxon>Pseudomonadati</taxon>
        <taxon>Pseudomonadota</taxon>
        <taxon>Alphaproteobacteria</taxon>
        <taxon>Hyphomicrobiales</taxon>
        <taxon>Phyllobacteriaceae</taxon>
        <taxon>Mesorhizobium</taxon>
    </lineage>
</organism>
<sequence length="43" mass="5045">MQLLATYGLRSGEIRNLQIEDIDWRTEAIHVRHHKTRASTSCH</sequence>
<accession>A0ABU4X8T7</accession>
<dbReference type="InterPro" id="IPR013762">
    <property type="entry name" value="Integrase-like_cat_sf"/>
</dbReference>
<dbReference type="InterPro" id="IPR011010">
    <property type="entry name" value="DNA_brk_join_enz"/>
</dbReference>
<keyword evidence="1" id="KW-0233">DNA recombination</keyword>
<evidence type="ECO:0000313" key="2">
    <source>
        <dbReference type="EMBL" id="MDX8443933.1"/>
    </source>
</evidence>
<dbReference type="Proteomes" id="UP001272097">
    <property type="component" value="Unassembled WGS sequence"/>
</dbReference>
<dbReference type="SUPFAM" id="SSF56349">
    <property type="entry name" value="DNA breaking-rejoining enzymes"/>
    <property type="match status" value="1"/>
</dbReference>
<keyword evidence="3" id="KW-1185">Reference proteome</keyword>
<protein>
    <recommendedName>
        <fullName evidence="4">Tyr recombinase domain-containing protein</fullName>
    </recommendedName>
</protein>
<evidence type="ECO:0008006" key="4">
    <source>
        <dbReference type="Google" id="ProtNLM"/>
    </source>
</evidence>
<evidence type="ECO:0000313" key="3">
    <source>
        <dbReference type="Proteomes" id="UP001272097"/>
    </source>
</evidence>